<feature type="compositionally biased region" description="Basic and acidic residues" evidence="1">
    <location>
        <begin position="1"/>
        <end position="17"/>
    </location>
</feature>
<keyword evidence="3" id="KW-1185">Reference proteome</keyword>
<feature type="region of interest" description="Disordered" evidence="1">
    <location>
        <begin position="1"/>
        <end position="26"/>
    </location>
</feature>
<name>A0A5B7EJK6_PORTR</name>
<feature type="compositionally biased region" description="Polar residues" evidence="1">
    <location>
        <begin position="57"/>
        <end position="66"/>
    </location>
</feature>
<comment type="caution">
    <text evidence="2">The sequence shown here is derived from an EMBL/GenBank/DDBJ whole genome shotgun (WGS) entry which is preliminary data.</text>
</comment>
<reference evidence="2 3" key="1">
    <citation type="submission" date="2019-05" db="EMBL/GenBank/DDBJ databases">
        <title>Another draft genome of Portunus trituberculatus and its Hox gene families provides insights of decapod evolution.</title>
        <authorList>
            <person name="Jeong J.-H."/>
            <person name="Song I."/>
            <person name="Kim S."/>
            <person name="Choi T."/>
            <person name="Kim D."/>
            <person name="Ryu S."/>
            <person name="Kim W."/>
        </authorList>
    </citation>
    <scope>NUCLEOTIDE SEQUENCE [LARGE SCALE GENOMIC DNA]</scope>
    <source>
        <tissue evidence="2">Muscle</tissue>
    </source>
</reference>
<feature type="compositionally biased region" description="Basic residues" evidence="1">
    <location>
        <begin position="40"/>
        <end position="53"/>
    </location>
</feature>
<evidence type="ECO:0000313" key="3">
    <source>
        <dbReference type="Proteomes" id="UP000324222"/>
    </source>
</evidence>
<dbReference type="AlphaFoldDB" id="A0A5B7EJK6"/>
<protein>
    <submittedName>
        <fullName evidence="2">Uncharacterized protein</fullName>
    </submittedName>
</protein>
<evidence type="ECO:0000256" key="1">
    <source>
        <dbReference type="SAM" id="MobiDB-lite"/>
    </source>
</evidence>
<organism evidence="2 3">
    <name type="scientific">Portunus trituberculatus</name>
    <name type="common">Swimming crab</name>
    <name type="synonym">Neptunus trituberculatus</name>
    <dbReference type="NCBI Taxonomy" id="210409"/>
    <lineage>
        <taxon>Eukaryota</taxon>
        <taxon>Metazoa</taxon>
        <taxon>Ecdysozoa</taxon>
        <taxon>Arthropoda</taxon>
        <taxon>Crustacea</taxon>
        <taxon>Multicrustacea</taxon>
        <taxon>Malacostraca</taxon>
        <taxon>Eumalacostraca</taxon>
        <taxon>Eucarida</taxon>
        <taxon>Decapoda</taxon>
        <taxon>Pleocyemata</taxon>
        <taxon>Brachyura</taxon>
        <taxon>Eubrachyura</taxon>
        <taxon>Portunoidea</taxon>
        <taxon>Portunidae</taxon>
        <taxon>Portuninae</taxon>
        <taxon>Portunus</taxon>
    </lineage>
</organism>
<dbReference type="Proteomes" id="UP000324222">
    <property type="component" value="Unassembled WGS sequence"/>
</dbReference>
<gene>
    <name evidence="2" type="ORF">E2C01_028078</name>
</gene>
<dbReference type="EMBL" id="VSRR010003104">
    <property type="protein sequence ID" value="MPC34680.1"/>
    <property type="molecule type" value="Genomic_DNA"/>
</dbReference>
<sequence length="104" mass="12080">MVVAKEKKDERERRDETGTSYTPYDHLSTLQHSSTTLLVPHRHHPHPPIHLHRFPASPSTTNTSPGRSAVKVRSFSTPSLVWSERRVTVKRRKEKDEKETMKKD</sequence>
<proteinExistence type="predicted"/>
<evidence type="ECO:0000313" key="2">
    <source>
        <dbReference type="EMBL" id="MPC34680.1"/>
    </source>
</evidence>
<feature type="region of interest" description="Disordered" evidence="1">
    <location>
        <begin position="39"/>
        <end position="75"/>
    </location>
</feature>
<accession>A0A5B7EJK6</accession>